<proteinExistence type="predicted"/>
<sequence length="414" mass="46004">MTRITCAAVWFYLGVMHAACANTDLRGHLKYDANLQRYPTNSLYQTVFGNQSLDQAANARLNVRWQQTIWSLQADYQLAAVAGDRYRQREQLPGPSPQRAFPDDSQRLFDLTHSISEGQDAALLHRLDRLHLGYAEGAWVVRAGRQAISWGNGLLFTPMDIFNPFDPAAVDKEYKAGDDLLYGQYLYDSGADLQAVWVGRRDEQGAATQAVASQALKYHGFESTWEYDLLAARHYDETILGLGFARNLGDWLWAGDITLADAEHAGWAGSLVTSLSFSSQRYGRNLSGLIEYFYNGFGVSQAGYAQLSEAPDLLARLRRGELFNLGQHYLGASLSIEMTPLLIASPNLFANLGDGSVLAQLVLNWNPSQNTQVTASFNLPLGPDNSEYGGIRLEENWPPARIEAGLFGQIAWYF</sequence>
<dbReference type="EMBL" id="CP003746">
    <property type="protein sequence ID" value="AFV00340.1"/>
    <property type="molecule type" value="Genomic_DNA"/>
</dbReference>
<evidence type="ECO:0000313" key="3">
    <source>
        <dbReference type="Proteomes" id="UP000000466"/>
    </source>
</evidence>
<evidence type="ECO:0008006" key="4">
    <source>
        <dbReference type="Google" id="ProtNLM"/>
    </source>
</evidence>
<feature type="chain" id="PRO_5003878431" description="Alginate export domain-containing protein" evidence="1">
    <location>
        <begin position="22"/>
        <end position="414"/>
    </location>
</feature>
<dbReference type="HOGENOM" id="CLU_666984_0_0_6"/>
<accession>K4KMD6</accession>
<name>K4KMD6_SIMAS</name>
<dbReference type="eggNOG" id="ENOG5032WND">
    <property type="taxonomic scope" value="Bacteria"/>
</dbReference>
<dbReference type="RefSeq" id="WP_015048492.1">
    <property type="nucleotide sequence ID" value="NC_018868.3"/>
</dbReference>
<keyword evidence="3" id="KW-1185">Reference proteome</keyword>
<dbReference type="STRING" id="1117647.M5M_16035"/>
<evidence type="ECO:0000256" key="1">
    <source>
        <dbReference type="SAM" id="SignalP"/>
    </source>
</evidence>
<protein>
    <recommendedName>
        <fullName evidence="4">Alginate export domain-containing protein</fullName>
    </recommendedName>
</protein>
<dbReference type="Proteomes" id="UP000000466">
    <property type="component" value="Chromosome"/>
</dbReference>
<evidence type="ECO:0000313" key="2">
    <source>
        <dbReference type="EMBL" id="AFV00340.1"/>
    </source>
</evidence>
<dbReference type="OrthoDB" id="5383458at2"/>
<dbReference type="AlphaFoldDB" id="K4KMD6"/>
<keyword evidence="1" id="KW-0732">Signal</keyword>
<feature type="signal peptide" evidence="1">
    <location>
        <begin position="1"/>
        <end position="21"/>
    </location>
</feature>
<reference evidence="2 3" key="1">
    <citation type="journal article" date="2013" name="Genome Announc.">
        <title>Complete genome sequence of Simiduia agarivorans SA1(T), a marine bacterium able to degrade a variety of polysaccharides.</title>
        <authorList>
            <person name="Lin S.Y."/>
            <person name="Shieh W.Y."/>
            <person name="Chen J.S."/>
            <person name="Tang S.L."/>
        </authorList>
    </citation>
    <scope>NUCLEOTIDE SEQUENCE [LARGE SCALE GENOMIC DNA]</scope>
    <source>
        <strain evidence="3">DSM 21679 / JCM 13881 / BCRC 17597 / SA1</strain>
    </source>
</reference>
<gene>
    <name evidence="2" type="ordered locus">M5M_16035</name>
</gene>
<organism evidence="2 3">
    <name type="scientific">Simiduia agarivorans (strain DSM 21679 / JCM 13881 / BCRC 17597 / SA1)</name>
    <dbReference type="NCBI Taxonomy" id="1117647"/>
    <lineage>
        <taxon>Bacteria</taxon>
        <taxon>Pseudomonadati</taxon>
        <taxon>Pseudomonadota</taxon>
        <taxon>Gammaproteobacteria</taxon>
        <taxon>Cellvibrionales</taxon>
        <taxon>Cellvibrionaceae</taxon>
        <taxon>Simiduia</taxon>
    </lineage>
</organism>
<dbReference type="KEGG" id="saga:M5M_16035"/>